<evidence type="ECO:0000313" key="2">
    <source>
        <dbReference type="EMBL" id="PYF12974.1"/>
    </source>
</evidence>
<dbReference type="Proteomes" id="UP000247727">
    <property type="component" value="Unassembled WGS sequence"/>
</dbReference>
<keyword evidence="3" id="KW-1185">Reference proteome</keyword>
<dbReference type="RefSeq" id="WP_110803995.1">
    <property type="nucleotide sequence ID" value="NZ_QJTK01000001.1"/>
</dbReference>
<gene>
    <name evidence="2" type="ORF">C8J30_101358</name>
</gene>
<reference evidence="2 3" key="1">
    <citation type="submission" date="2018-06" db="EMBL/GenBank/DDBJ databases">
        <title>Genomic Encyclopedia of Type Strains, Phase III (KMG-III): the genomes of soil and plant-associated and newly described type strains.</title>
        <authorList>
            <person name="Whitman W."/>
        </authorList>
    </citation>
    <scope>NUCLEOTIDE SEQUENCE [LARGE SCALE GENOMIC DNA]</scope>
    <source>
        <strain evidence="2 3">JA737</strain>
    </source>
</reference>
<comment type="caution">
    <text evidence="2">The sequence shown here is derived from an EMBL/GenBank/DDBJ whole genome shotgun (WGS) entry which is preliminary data.</text>
</comment>
<evidence type="ECO:0008006" key="4">
    <source>
        <dbReference type="Google" id="ProtNLM"/>
    </source>
</evidence>
<dbReference type="AlphaFoldDB" id="A0A318U7P3"/>
<feature type="transmembrane region" description="Helical" evidence="1">
    <location>
        <begin position="70"/>
        <end position="94"/>
    </location>
</feature>
<keyword evidence="1" id="KW-0472">Membrane</keyword>
<accession>A0A318U7P3</accession>
<name>A0A318U7P3_9RHOB</name>
<feature type="transmembrane region" description="Helical" evidence="1">
    <location>
        <begin position="31"/>
        <end position="50"/>
    </location>
</feature>
<evidence type="ECO:0000313" key="3">
    <source>
        <dbReference type="Proteomes" id="UP000247727"/>
    </source>
</evidence>
<dbReference type="OrthoDB" id="7771437at2"/>
<evidence type="ECO:0000256" key="1">
    <source>
        <dbReference type="SAM" id="Phobius"/>
    </source>
</evidence>
<sequence length="162" mass="17999">MAAVEDILRSYRRPRVVIREHLRRMRSESRLFSFLFAALLVIFVAQWPRLARQHYEVPDIPMPGLLLGTALALAATVPFFYAIALIVSWITRIVGGRGDGYGARLALFWALFTVSPLMLLHGLTLGIVGFGIQADSLSVVVFAAFLLIWGAGLRVTQFEGRA</sequence>
<protein>
    <recommendedName>
        <fullName evidence="4">Yip1-like protein</fullName>
    </recommendedName>
</protein>
<keyword evidence="1" id="KW-1133">Transmembrane helix</keyword>
<dbReference type="EMBL" id="QJTK01000001">
    <property type="protein sequence ID" value="PYF12974.1"/>
    <property type="molecule type" value="Genomic_DNA"/>
</dbReference>
<feature type="transmembrane region" description="Helical" evidence="1">
    <location>
        <begin position="106"/>
        <end position="130"/>
    </location>
</feature>
<keyword evidence="1" id="KW-0812">Transmembrane</keyword>
<proteinExistence type="predicted"/>
<organism evidence="2 3">
    <name type="scientific">Rhodobacter viridis</name>
    <dbReference type="NCBI Taxonomy" id="1054202"/>
    <lineage>
        <taxon>Bacteria</taxon>
        <taxon>Pseudomonadati</taxon>
        <taxon>Pseudomonadota</taxon>
        <taxon>Alphaproteobacteria</taxon>
        <taxon>Rhodobacterales</taxon>
        <taxon>Rhodobacter group</taxon>
        <taxon>Rhodobacter</taxon>
    </lineage>
</organism>
<feature type="transmembrane region" description="Helical" evidence="1">
    <location>
        <begin position="136"/>
        <end position="156"/>
    </location>
</feature>